<feature type="domain" description="Glycosyl hydrolase family 13 catalytic" evidence="4">
    <location>
        <begin position="133"/>
        <end position="531"/>
    </location>
</feature>
<dbReference type="Pfam" id="PF09087">
    <property type="entry name" value="Cyc-maltodext_N"/>
    <property type="match status" value="1"/>
</dbReference>
<dbReference type="Gene3D" id="2.60.40.10">
    <property type="entry name" value="Immunoglobulins"/>
    <property type="match status" value="1"/>
</dbReference>
<dbReference type="RefSeq" id="WP_149090817.1">
    <property type="nucleotide sequence ID" value="NZ_VKKY01000002.1"/>
</dbReference>
<name>A0A5B6TN57_9BACT</name>
<evidence type="ECO:0000256" key="1">
    <source>
        <dbReference type="ARBA" id="ARBA00022801"/>
    </source>
</evidence>
<dbReference type="PANTHER" id="PTHR10357">
    <property type="entry name" value="ALPHA-AMYLASE FAMILY MEMBER"/>
    <property type="match status" value="1"/>
</dbReference>
<dbReference type="InterPro" id="IPR006047">
    <property type="entry name" value="GH13_cat_dom"/>
</dbReference>
<comment type="caution">
    <text evidence="5">The sequence shown here is derived from an EMBL/GenBank/DDBJ whole genome shotgun (WGS) entry which is preliminary data.</text>
</comment>
<dbReference type="InterPro" id="IPR017853">
    <property type="entry name" value="GH"/>
</dbReference>
<dbReference type="Pfam" id="PF00128">
    <property type="entry name" value="Alpha-amylase"/>
    <property type="match status" value="1"/>
</dbReference>
<dbReference type="GO" id="GO:0005975">
    <property type="term" value="P:carbohydrate metabolic process"/>
    <property type="evidence" value="ECO:0007669"/>
    <property type="project" value="InterPro"/>
</dbReference>
<dbReference type="InterPro" id="IPR014756">
    <property type="entry name" value="Ig_E-set"/>
</dbReference>
<dbReference type="Proteomes" id="UP000324133">
    <property type="component" value="Unassembled WGS sequence"/>
</dbReference>
<keyword evidence="2" id="KW-0326">Glycosidase</keyword>
<dbReference type="Gene3D" id="2.60.40.1180">
    <property type="entry name" value="Golgi alpha-mannosidase II"/>
    <property type="match status" value="1"/>
</dbReference>
<evidence type="ECO:0000313" key="5">
    <source>
        <dbReference type="EMBL" id="KAA3437753.1"/>
    </source>
</evidence>
<keyword evidence="3" id="KW-0732">Signal</keyword>
<sequence length="620" mass="70782">MTQGKLVVLFLIVFGITSVSAKAATDVYPTNWWTGMKMNQIQLLIRSTDENLASKKVSISYPGITILKTHHFENARYVAVDISIASTSKPGVVTIALTGKWNTQKIKWRLDQKREGNGTVYAQGVTSSDFIDLLIADRFSNGDTSNDRVAGMRDQSLNRKELYHRHGGDFQGIINHIDYFKGLGVSALWLLPVLENDRPDRTEHGYAITNHYKIDPRLGGAAKYKELSDALHKNGMKLIMDAVYNHTGLEHFLEMDPPAKDWMHRWPSFTQTTYREQTLFDPYAAPSDKKRMSDGWFDNGMPDINQNNPFMANFMIQNMIWYIQEFGIDGIRIDTYTYSDLEFANRCNKAILDEYPNITMFGETRVFGTANQAYFNANNLNLPYKSNLQASVDFQCLYHGIIPALTEPINWTNGVNKLYNTASNDFLNKNPMQNVLLLDNHDEPRFFSVVGEDVEKQKMGYQWLLTYRGIPQLYYGSEVLLKGFTSPYDGLVRSDFPGGWNGDTKNAFTGKGLTQDERTVQDLVRKLGNFRKNSSAIKSGKMMHYVPVDGVYVYFRYDDDQTIMCVMNTDSKGHELDFSKYVERTGSFTEAVNIINNDKIKTSERTSIPAMQMWVLELKK</sequence>
<dbReference type="SMART" id="SM00642">
    <property type="entry name" value="Aamy"/>
    <property type="match status" value="1"/>
</dbReference>
<proteinExistence type="predicted"/>
<evidence type="ECO:0000256" key="3">
    <source>
        <dbReference type="SAM" id="SignalP"/>
    </source>
</evidence>
<dbReference type="AlphaFoldDB" id="A0A5B6TN57"/>
<dbReference type="InterPro" id="IPR013780">
    <property type="entry name" value="Glyco_hydro_b"/>
</dbReference>
<dbReference type="SUPFAM" id="SSF51445">
    <property type="entry name" value="(Trans)glycosidases"/>
    <property type="match status" value="1"/>
</dbReference>
<dbReference type="SUPFAM" id="SSF81296">
    <property type="entry name" value="E set domains"/>
    <property type="match status" value="1"/>
</dbReference>
<reference evidence="5 6" key="1">
    <citation type="submission" date="2019-07" db="EMBL/GenBank/DDBJ databases">
        <title>Rufibacter sp. nov., isolated from lake sediment.</title>
        <authorList>
            <person name="Qu J.-H."/>
        </authorList>
    </citation>
    <scope>NUCLEOTIDE SEQUENCE [LARGE SCALE GENOMIC DNA]</scope>
    <source>
        <strain evidence="5 6">NBS58-1</strain>
    </source>
</reference>
<gene>
    <name evidence="5" type="ORF">FOA19_10655</name>
</gene>
<dbReference type="PANTHER" id="PTHR10357:SF210">
    <property type="entry name" value="MALTODEXTRIN GLUCOSIDASE"/>
    <property type="match status" value="1"/>
</dbReference>
<keyword evidence="6" id="KW-1185">Reference proteome</keyword>
<feature type="chain" id="PRO_5022721986" evidence="3">
    <location>
        <begin position="24"/>
        <end position="620"/>
    </location>
</feature>
<dbReference type="Gene3D" id="3.20.20.80">
    <property type="entry name" value="Glycosidases"/>
    <property type="match status" value="1"/>
</dbReference>
<dbReference type="EMBL" id="VKKY01000002">
    <property type="protein sequence ID" value="KAA3437753.1"/>
    <property type="molecule type" value="Genomic_DNA"/>
</dbReference>
<organism evidence="5 6">
    <name type="scientific">Rufibacter hautae</name>
    <dbReference type="NCBI Taxonomy" id="2595005"/>
    <lineage>
        <taxon>Bacteria</taxon>
        <taxon>Pseudomonadati</taxon>
        <taxon>Bacteroidota</taxon>
        <taxon>Cytophagia</taxon>
        <taxon>Cytophagales</taxon>
        <taxon>Hymenobacteraceae</taxon>
        <taxon>Rufibacter</taxon>
    </lineage>
</organism>
<dbReference type="OrthoDB" id="9806009at2"/>
<evidence type="ECO:0000259" key="4">
    <source>
        <dbReference type="SMART" id="SM00642"/>
    </source>
</evidence>
<dbReference type="SUPFAM" id="SSF51011">
    <property type="entry name" value="Glycosyl hydrolase domain"/>
    <property type="match status" value="1"/>
</dbReference>
<dbReference type="InterPro" id="IPR019492">
    <property type="entry name" value="Cyclo-malto-dextrinase_C"/>
</dbReference>
<dbReference type="InterPro" id="IPR013783">
    <property type="entry name" value="Ig-like_fold"/>
</dbReference>
<evidence type="ECO:0000313" key="6">
    <source>
        <dbReference type="Proteomes" id="UP000324133"/>
    </source>
</evidence>
<dbReference type="GO" id="GO:0016798">
    <property type="term" value="F:hydrolase activity, acting on glycosyl bonds"/>
    <property type="evidence" value="ECO:0007669"/>
    <property type="project" value="UniProtKB-KW"/>
</dbReference>
<evidence type="ECO:0000256" key="2">
    <source>
        <dbReference type="ARBA" id="ARBA00023295"/>
    </source>
</evidence>
<keyword evidence="1" id="KW-0378">Hydrolase</keyword>
<accession>A0A5B6TN57</accession>
<dbReference type="InterPro" id="IPR015171">
    <property type="entry name" value="Cyc-maltodext_N"/>
</dbReference>
<feature type="signal peptide" evidence="3">
    <location>
        <begin position="1"/>
        <end position="23"/>
    </location>
</feature>
<protein>
    <submittedName>
        <fullName evidence="5">Alpha-amylase</fullName>
    </submittedName>
</protein>
<dbReference type="Pfam" id="PF10438">
    <property type="entry name" value="Cyc-maltodext_C"/>
    <property type="match status" value="1"/>
</dbReference>